<dbReference type="PANTHER" id="PTHR13932">
    <property type="entry name" value="COPROPORPHYRINIGEN III OXIDASE"/>
    <property type="match status" value="1"/>
</dbReference>
<keyword evidence="4 9" id="KW-0949">S-adenosyl-L-methionine</keyword>
<dbReference type="GO" id="GO:0004109">
    <property type="term" value="F:coproporphyrinogen oxidase activity"/>
    <property type="evidence" value="ECO:0007669"/>
    <property type="project" value="InterPro"/>
</dbReference>
<evidence type="ECO:0000256" key="6">
    <source>
        <dbReference type="ARBA" id="ARBA00023004"/>
    </source>
</evidence>
<keyword evidence="8 9" id="KW-0143">Chaperone</keyword>
<evidence type="ECO:0000256" key="2">
    <source>
        <dbReference type="ARBA" id="ARBA00017228"/>
    </source>
</evidence>
<dbReference type="InterPro" id="IPR058240">
    <property type="entry name" value="rSAM_sf"/>
</dbReference>
<dbReference type="RefSeq" id="WP_003517023.1">
    <property type="nucleotide sequence ID" value="NZ_CP013828.1"/>
</dbReference>
<dbReference type="GO" id="GO:0006779">
    <property type="term" value="P:porphyrin-containing compound biosynthetic process"/>
    <property type="evidence" value="ECO:0007669"/>
    <property type="project" value="InterPro"/>
</dbReference>
<dbReference type="GO" id="GO:0051539">
    <property type="term" value="F:4 iron, 4 sulfur cluster binding"/>
    <property type="evidence" value="ECO:0007669"/>
    <property type="project" value="UniProtKB-UniRule"/>
</dbReference>
<dbReference type="PANTHER" id="PTHR13932:SF5">
    <property type="entry name" value="RADICAL S-ADENOSYL METHIONINE DOMAIN-CONTAINING PROTEIN 1, MITOCHONDRIAL"/>
    <property type="match status" value="1"/>
</dbReference>
<keyword evidence="6 9" id="KW-0408">Iron</keyword>
<evidence type="ECO:0000256" key="8">
    <source>
        <dbReference type="ARBA" id="ARBA00023186"/>
    </source>
</evidence>
<name>A0AB36TE64_ACETH</name>
<dbReference type="InterPro" id="IPR010723">
    <property type="entry name" value="HemN_C"/>
</dbReference>
<keyword evidence="9" id="KW-0963">Cytoplasm</keyword>
<evidence type="ECO:0000313" key="11">
    <source>
        <dbReference type="EMBL" id="PFH02207.1"/>
    </source>
</evidence>
<dbReference type="PROSITE" id="PS51918">
    <property type="entry name" value="RADICAL_SAM"/>
    <property type="match status" value="1"/>
</dbReference>
<evidence type="ECO:0000256" key="4">
    <source>
        <dbReference type="ARBA" id="ARBA00022691"/>
    </source>
</evidence>
<evidence type="ECO:0000256" key="5">
    <source>
        <dbReference type="ARBA" id="ARBA00022723"/>
    </source>
</evidence>
<gene>
    <name evidence="11" type="ORF">M972_11974</name>
</gene>
<dbReference type="EMBL" id="PDBW01000001">
    <property type="protein sequence ID" value="PFH02207.1"/>
    <property type="molecule type" value="Genomic_DNA"/>
</dbReference>
<feature type="domain" description="Radical SAM core" evidence="10">
    <location>
        <begin position="1"/>
        <end position="237"/>
    </location>
</feature>
<dbReference type="Pfam" id="PF06969">
    <property type="entry name" value="HemN_C"/>
    <property type="match status" value="1"/>
</dbReference>
<dbReference type="NCBIfam" id="TIGR00539">
    <property type="entry name" value="hemN_rel"/>
    <property type="match status" value="1"/>
</dbReference>
<keyword evidence="7 9" id="KW-0411">Iron-sulfur</keyword>
<proteinExistence type="inferred from homology"/>
<dbReference type="SMART" id="SM00729">
    <property type="entry name" value="Elp3"/>
    <property type="match status" value="1"/>
</dbReference>
<dbReference type="SFLD" id="SFLDF00288">
    <property type="entry name" value="HemN-like__clustered_with_nucl"/>
    <property type="match status" value="1"/>
</dbReference>
<comment type="similarity">
    <text evidence="1">Belongs to the anaerobic coproporphyrinogen-III oxidase family. HemW subfamily.</text>
</comment>
<dbReference type="InterPro" id="IPR006638">
    <property type="entry name" value="Elp3/MiaA/NifB-like_rSAM"/>
</dbReference>
<dbReference type="InterPro" id="IPR013785">
    <property type="entry name" value="Aldolase_TIM"/>
</dbReference>
<dbReference type="GO" id="GO:0005737">
    <property type="term" value="C:cytoplasm"/>
    <property type="evidence" value="ECO:0007669"/>
    <property type="project" value="UniProtKB-SubCell"/>
</dbReference>
<evidence type="ECO:0000313" key="12">
    <source>
        <dbReference type="Proteomes" id="UP000223596"/>
    </source>
</evidence>
<comment type="function">
    <text evidence="9">Probably acts as a heme chaperone, transferring heme to an unknown acceptor. Binds one molecule of heme per monomer, possibly covalently. Binds 1 [4Fe-4S] cluster. The cluster is coordinated with 3 cysteines and an exchangeable S-adenosyl-L-methionine.</text>
</comment>
<evidence type="ECO:0000256" key="7">
    <source>
        <dbReference type="ARBA" id="ARBA00023014"/>
    </source>
</evidence>
<evidence type="ECO:0000256" key="1">
    <source>
        <dbReference type="ARBA" id="ARBA00006100"/>
    </source>
</evidence>
<dbReference type="Gene3D" id="3.20.20.70">
    <property type="entry name" value="Aldolase class I"/>
    <property type="match status" value="1"/>
</dbReference>
<dbReference type="InterPro" id="IPR034505">
    <property type="entry name" value="Coproporphyrinogen-III_oxidase"/>
</dbReference>
<dbReference type="GO" id="GO:0046872">
    <property type="term" value="F:metal ion binding"/>
    <property type="evidence" value="ECO:0007669"/>
    <property type="project" value="UniProtKB-UniRule"/>
</dbReference>
<dbReference type="Pfam" id="PF04055">
    <property type="entry name" value="Radical_SAM"/>
    <property type="match status" value="1"/>
</dbReference>
<dbReference type="SUPFAM" id="SSF102114">
    <property type="entry name" value="Radical SAM enzymes"/>
    <property type="match status" value="1"/>
</dbReference>
<organism evidence="11 12">
    <name type="scientific">Acetivibrio thermocellus AD2</name>
    <dbReference type="NCBI Taxonomy" id="1138384"/>
    <lineage>
        <taxon>Bacteria</taxon>
        <taxon>Bacillati</taxon>
        <taxon>Bacillota</taxon>
        <taxon>Clostridia</taxon>
        <taxon>Eubacteriales</taxon>
        <taxon>Oscillospiraceae</taxon>
        <taxon>Acetivibrio</taxon>
    </lineage>
</organism>
<dbReference type="SFLD" id="SFLDF00562">
    <property type="entry name" value="HemN-like__clustered_with_heat"/>
    <property type="match status" value="1"/>
</dbReference>
<dbReference type="InterPro" id="IPR007197">
    <property type="entry name" value="rSAM"/>
</dbReference>
<dbReference type="AlphaFoldDB" id="A0AB36TE64"/>
<comment type="subcellular location">
    <subcellularLocation>
        <location evidence="9">Cytoplasm</location>
    </subcellularLocation>
</comment>
<sequence>MFDVKELGLYIHVPFCKAKCFYCDFNSFACRDDFVPAYFNALKKEISAYSDIIKGYRIKTVFFGGGTPSYVGAHNIYEIVSLLKQKFDMDGCFELTIEANPGTLDEEKLLVYRDAGINRLSIGLQAWQNHLLESLGRIHTVEEFEENYHLAVKTGFDNINVDLIFAIPGQSFEDWAETINKVAELNPRHISCYSLIIEEDTVFGAKFSKGELSSVEDELDRKMYWYAVEKLRTVGYKHYEISNFSKEGFECAHNLIYWKEQEYIGFGAGAHSYFNGQRFNNTYNIEEYVKIINSGRLPVENKIAIGRKDEISEFMMLGLRLVEGVSIREFYERFGENVLEVFKEQIKNLSKRGLVAVENGFIKLTRLGLDLANQAFMEFV</sequence>
<reference evidence="11 12" key="1">
    <citation type="submission" date="2017-09" db="EMBL/GenBank/DDBJ databases">
        <title>Evaluation of Pacific Biosciences Sequencing Technology to Finishing C. thermocellum Genome Sequences.</title>
        <authorList>
            <person name="Brown S."/>
        </authorList>
    </citation>
    <scope>NUCLEOTIDE SEQUENCE [LARGE SCALE GENOMIC DNA]</scope>
    <source>
        <strain evidence="11 12">AD2</strain>
    </source>
</reference>
<keyword evidence="3 9" id="KW-0349">Heme</keyword>
<dbReference type="GeneID" id="35805227"/>
<dbReference type="CDD" id="cd01335">
    <property type="entry name" value="Radical_SAM"/>
    <property type="match status" value="1"/>
</dbReference>
<dbReference type="Proteomes" id="UP000223596">
    <property type="component" value="Unassembled WGS sequence"/>
</dbReference>
<evidence type="ECO:0000259" key="10">
    <source>
        <dbReference type="PROSITE" id="PS51918"/>
    </source>
</evidence>
<dbReference type="SFLD" id="SFLDS00029">
    <property type="entry name" value="Radical_SAM"/>
    <property type="match status" value="2"/>
</dbReference>
<keyword evidence="9" id="KW-0004">4Fe-4S</keyword>
<accession>A0AB36TE64</accession>
<keyword evidence="5 9" id="KW-0479">Metal-binding</keyword>
<comment type="caution">
    <text evidence="11">The sequence shown here is derived from an EMBL/GenBank/DDBJ whole genome shotgun (WGS) entry which is preliminary data.</text>
</comment>
<evidence type="ECO:0000256" key="3">
    <source>
        <dbReference type="ARBA" id="ARBA00022617"/>
    </source>
</evidence>
<dbReference type="InterPro" id="IPR004559">
    <property type="entry name" value="HemW-like"/>
</dbReference>
<protein>
    <recommendedName>
        <fullName evidence="2 9">Heme chaperone HemW</fullName>
    </recommendedName>
</protein>
<dbReference type="SFLD" id="SFLDG01065">
    <property type="entry name" value="anaerobic_coproporphyrinogen-I"/>
    <property type="match status" value="2"/>
</dbReference>
<evidence type="ECO:0000256" key="9">
    <source>
        <dbReference type="RuleBase" id="RU364116"/>
    </source>
</evidence>